<evidence type="ECO:0008006" key="5">
    <source>
        <dbReference type="Google" id="ProtNLM"/>
    </source>
</evidence>
<dbReference type="KEGG" id="boz:DBV39_15765"/>
<dbReference type="EMBL" id="CP028901">
    <property type="protein sequence ID" value="AWB34942.1"/>
    <property type="molecule type" value="Genomic_DNA"/>
</dbReference>
<dbReference type="RefSeq" id="WP_108622352.1">
    <property type="nucleotide sequence ID" value="NZ_CP028901.1"/>
</dbReference>
<keyword evidence="4" id="KW-1185">Reference proteome</keyword>
<feature type="compositionally biased region" description="Basic and acidic residues" evidence="2">
    <location>
        <begin position="682"/>
        <end position="691"/>
    </location>
</feature>
<dbReference type="Proteomes" id="UP000244571">
    <property type="component" value="Chromosome"/>
</dbReference>
<sequence>MEQDELADRLSESWHSVYEQSGRAIEWIGRTRRSARRLDGEADHLVLKLRRARNQARSLQQVSRSASTVGFFGLSQAGKSYLISALAAGESGKLETVLDGQRLDFVEHINPPGGGKEATGLVTRFTRTHHALISGFPLRLRLFSEVELVKIFVNSFFNDFNLEKIGFSFAGEQAEAAHQALNAMQIRARSERVAGVTEEDVVDLWDYLKERFPWTVASLEGDFLPRLVDLAPCLDPSDRAQLFAFLWGRIQGFTDLFLRLSGRLSALGYPQSVQAPLNALVEPASSGEGFVQRDSIMNVDMLERLGRSDDAPIDVLVLDDEAGGADGNGAVHSIARAELAALTAELTICLANAPVQSTFESVDLLDFPGYRGRLKHESLDHLETIAAQDGRSNPVAQLFLRGKVAYLFERYTDLQEMNVLVVCTASHKQSDVADVGPVLSGWIRRTQGELACQRANRPSGLIWAITMFDLKIADSLNKSEAMMEMVWEDLVKMTMLERFAQYDWMQEWSPDQPFDTTFLVRKPRMPVTFLTLDNGVEQRVNPASADALALMERTFCADALVNEHVAQPEQAWRSMLSLNDGGISRLSDYISRVAIRQHKLTRLAEQLERSLQDLVEGRLGPWFYHQGADEVQARKRIAQNVVDAIVPRARLLGELQTSLLLSDEVLQSLYMRSGLDSPAAKQDTDRPHEDGGSGSSPVDDGLGLGMGLDLFGDTSAGPAVEPVSPAVSGSDARFARAVVREWINHLRGIPENTRLASYLGLSRRTLEQIADELITGIARHDLESRLLVKVSRTEQVGTKRERLADRQALAVKAVLGDFVAWLGFDHTDPANTLPSRINPGHSVFARPDRIASGELPPVTDTAVDYGRIYLADWLVALGALIVGNAGHDAGREISAQLNAELGDILKSLKSARVEVA</sequence>
<evidence type="ECO:0000256" key="2">
    <source>
        <dbReference type="SAM" id="MobiDB-lite"/>
    </source>
</evidence>
<keyword evidence="1" id="KW-0175">Coiled coil</keyword>
<reference evidence="3 4" key="1">
    <citation type="submission" date="2018-04" db="EMBL/GenBank/DDBJ databases">
        <title>Bordetella sp. HZ20 isolated from seawater.</title>
        <authorList>
            <person name="Sun C."/>
        </authorList>
    </citation>
    <scope>NUCLEOTIDE SEQUENCE [LARGE SCALE GENOMIC DNA]</scope>
    <source>
        <strain evidence="3 4">HZ20</strain>
    </source>
</reference>
<feature type="coiled-coil region" evidence="1">
    <location>
        <begin position="35"/>
        <end position="62"/>
    </location>
</feature>
<feature type="region of interest" description="Disordered" evidence="2">
    <location>
        <begin position="676"/>
        <end position="699"/>
    </location>
</feature>
<evidence type="ECO:0000313" key="4">
    <source>
        <dbReference type="Proteomes" id="UP000244571"/>
    </source>
</evidence>
<dbReference type="InterPro" id="IPR017030">
    <property type="entry name" value="Vir_effector_SfrC"/>
</dbReference>
<dbReference type="OrthoDB" id="1060501at2"/>
<organism evidence="3 4">
    <name type="scientific">Orrella marina</name>
    <dbReference type="NCBI Taxonomy" id="2163011"/>
    <lineage>
        <taxon>Bacteria</taxon>
        <taxon>Pseudomonadati</taxon>
        <taxon>Pseudomonadota</taxon>
        <taxon>Betaproteobacteria</taxon>
        <taxon>Burkholderiales</taxon>
        <taxon>Alcaligenaceae</taxon>
        <taxon>Orrella</taxon>
    </lineage>
</organism>
<name>A0A2R4XMB4_9BURK</name>
<evidence type="ECO:0000256" key="1">
    <source>
        <dbReference type="SAM" id="Coils"/>
    </source>
</evidence>
<dbReference type="Pfam" id="PF10139">
    <property type="entry name" value="Virul_Fac"/>
    <property type="match status" value="1"/>
</dbReference>
<protein>
    <recommendedName>
        <fullName evidence="5">Virulence factor</fullName>
    </recommendedName>
</protein>
<dbReference type="PIRSF" id="PIRSF034586">
    <property type="entry name" value="Vir_effector_SfrC"/>
    <property type="match status" value="1"/>
</dbReference>
<dbReference type="AlphaFoldDB" id="A0A2R4XMB4"/>
<evidence type="ECO:0000313" key="3">
    <source>
        <dbReference type="EMBL" id="AWB34942.1"/>
    </source>
</evidence>
<accession>A0A2R4XMB4</accession>
<proteinExistence type="predicted"/>
<gene>
    <name evidence="3" type="ORF">DBV39_15765</name>
</gene>